<protein>
    <submittedName>
        <fullName evidence="1">DUF5788 family protein</fullName>
    </submittedName>
</protein>
<comment type="caution">
    <text evidence="1">The sequence shown here is derived from an EMBL/GenBank/DDBJ whole genome shotgun (WGS) entry which is preliminary data.</text>
</comment>
<dbReference type="Proteomes" id="UP001597052">
    <property type="component" value="Unassembled WGS sequence"/>
</dbReference>
<proteinExistence type="predicted"/>
<gene>
    <name evidence="1" type="ORF">ACFSBW_04485</name>
</gene>
<dbReference type="EMBL" id="JBHUDM010000001">
    <property type="protein sequence ID" value="MFD1641133.1"/>
    <property type="molecule type" value="Genomic_DNA"/>
</dbReference>
<organism evidence="1 2">
    <name type="scientific">Halohasta litorea</name>
    <dbReference type="NCBI Taxonomy" id="869891"/>
    <lineage>
        <taxon>Archaea</taxon>
        <taxon>Methanobacteriati</taxon>
        <taxon>Methanobacteriota</taxon>
        <taxon>Stenosarchaea group</taxon>
        <taxon>Halobacteria</taxon>
        <taxon>Halobacteriales</taxon>
        <taxon>Haloferacaceae</taxon>
        <taxon>Halohasta</taxon>
    </lineage>
</organism>
<sequence>MDDAERADLLSRVNRPSATVGATIPETITIHGEELELREFLIETRKVDEISPETSDILSAAKRAFREERAQRVERLETESLDRETAEGLADEIVGIDRALNALETIRHPDFGEESQASTIDDHKRWLGFLEAVQ</sequence>
<dbReference type="RefSeq" id="WP_256394819.1">
    <property type="nucleotide sequence ID" value="NZ_JANHDJ010000001.1"/>
</dbReference>
<dbReference type="Pfam" id="PF19101">
    <property type="entry name" value="DUF5788"/>
    <property type="match status" value="1"/>
</dbReference>
<evidence type="ECO:0000313" key="1">
    <source>
        <dbReference type="EMBL" id="MFD1641133.1"/>
    </source>
</evidence>
<reference evidence="1 2" key="1">
    <citation type="journal article" date="2019" name="Int. J. Syst. Evol. Microbiol.">
        <title>The Global Catalogue of Microorganisms (GCM) 10K type strain sequencing project: providing services to taxonomists for standard genome sequencing and annotation.</title>
        <authorList>
            <consortium name="The Broad Institute Genomics Platform"/>
            <consortium name="The Broad Institute Genome Sequencing Center for Infectious Disease"/>
            <person name="Wu L."/>
            <person name="Ma J."/>
        </authorList>
    </citation>
    <scope>NUCLEOTIDE SEQUENCE [LARGE SCALE GENOMIC DNA]</scope>
    <source>
        <strain evidence="1 2">CGMCC 1.10593</strain>
    </source>
</reference>
<accession>A0ABD6D5Q9</accession>
<dbReference type="AlphaFoldDB" id="A0ABD6D5Q9"/>
<name>A0ABD6D5Q9_9EURY</name>
<dbReference type="InterPro" id="IPR043900">
    <property type="entry name" value="DUF5788"/>
</dbReference>
<evidence type="ECO:0000313" key="2">
    <source>
        <dbReference type="Proteomes" id="UP001597052"/>
    </source>
</evidence>
<keyword evidence="2" id="KW-1185">Reference proteome</keyword>